<evidence type="ECO:0000256" key="2">
    <source>
        <dbReference type="ARBA" id="ARBA00023235"/>
    </source>
</evidence>
<dbReference type="Pfam" id="PF02567">
    <property type="entry name" value="PhzC-PhzF"/>
    <property type="match status" value="1"/>
</dbReference>
<dbReference type="GO" id="GO:0016853">
    <property type="term" value="F:isomerase activity"/>
    <property type="evidence" value="ECO:0007669"/>
    <property type="project" value="UniProtKB-KW"/>
</dbReference>
<keyword evidence="2" id="KW-0413">Isomerase</keyword>
<organism evidence="5 6">
    <name type="scientific">Streptomyces alboflavus</name>
    <dbReference type="NCBI Taxonomy" id="67267"/>
    <lineage>
        <taxon>Bacteria</taxon>
        <taxon>Bacillati</taxon>
        <taxon>Actinomycetota</taxon>
        <taxon>Actinomycetes</taxon>
        <taxon>Kitasatosporales</taxon>
        <taxon>Streptomycetaceae</taxon>
        <taxon>Streptomyces</taxon>
    </lineage>
</organism>
<dbReference type="PANTHER" id="PTHR13774">
    <property type="entry name" value="PHENAZINE BIOSYNTHESIS PROTEIN"/>
    <property type="match status" value="1"/>
</dbReference>
<proteinExistence type="inferred from homology"/>
<dbReference type="NCBIfam" id="TIGR00654">
    <property type="entry name" value="PhzF_family"/>
    <property type="match status" value="1"/>
</dbReference>
<dbReference type="AlphaFoldDB" id="A0A1Z1W9N4"/>
<dbReference type="PANTHER" id="PTHR13774:SF39">
    <property type="entry name" value="BIOSYNTHESIS PROTEIN, PUTATIVE-RELATED"/>
    <property type="match status" value="1"/>
</dbReference>
<dbReference type="EMBL" id="CP021748">
    <property type="protein sequence ID" value="ARX83092.1"/>
    <property type="molecule type" value="Genomic_DNA"/>
</dbReference>
<dbReference type="InterPro" id="IPR003719">
    <property type="entry name" value="Phenazine_PhzF-like"/>
</dbReference>
<evidence type="ECO:0000256" key="3">
    <source>
        <dbReference type="PIRSR" id="PIRSR016184-1"/>
    </source>
</evidence>
<dbReference type="PIRSF" id="PIRSF016184">
    <property type="entry name" value="PhzC_PhzF"/>
    <property type="match status" value="1"/>
</dbReference>
<dbReference type="GO" id="GO:0005737">
    <property type="term" value="C:cytoplasm"/>
    <property type="evidence" value="ECO:0007669"/>
    <property type="project" value="TreeGrafter"/>
</dbReference>
<evidence type="ECO:0000313" key="5">
    <source>
        <dbReference type="EMBL" id="ARX83092.1"/>
    </source>
</evidence>
<evidence type="ECO:0000256" key="4">
    <source>
        <dbReference type="SAM" id="MobiDB-lite"/>
    </source>
</evidence>
<accession>A0A1Z1W9N4</accession>
<gene>
    <name evidence="5" type="ORF">SMD44_02506</name>
</gene>
<comment type="similarity">
    <text evidence="1">Belongs to the PhzF family.</text>
</comment>
<feature type="active site" evidence="3">
    <location>
        <position position="65"/>
    </location>
</feature>
<dbReference type="Proteomes" id="UP000195880">
    <property type="component" value="Chromosome"/>
</dbReference>
<dbReference type="eggNOG" id="COG0384">
    <property type="taxonomic scope" value="Bacteria"/>
</dbReference>
<evidence type="ECO:0000256" key="1">
    <source>
        <dbReference type="ARBA" id="ARBA00008270"/>
    </source>
</evidence>
<dbReference type="Gene3D" id="3.10.310.10">
    <property type="entry name" value="Diaminopimelate Epimerase, Chain A, domain 1"/>
    <property type="match status" value="2"/>
</dbReference>
<keyword evidence="6" id="KW-1185">Reference proteome</keyword>
<sequence>MDPAARRLSSGMSHSESTPDRPDVLRYTAFATDPAGGNPAGVVLDASNLDDAAMLAIAAELGYSETAFLTPGPAVPDDGARSFTVRYFSPQAEVPFCGHATVATSVALAERDGPGDLVFATRVGAVPVRVTESDGVLRATLTSVEPHIEEAAAADVDEALAALGWRADELDPGLPPRIAFAGARHLVLAAATRARLADLDYDFDRLKTLMLRLDLTTVQLVWRESATVFHARDPFPVGGVVEDPATGAAAAAFGAYARALGLVPAAAELTLHQGVDMGRPGVLTVTLRDGDARVRVTGAAVRIPE</sequence>
<reference evidence="5 6" key="1">
    <citation type="submission" date="2017-05" db="EMBL/GenBank/DDBJ databases">
        <title>Streptomyces alboflavus Genome sequencing and assembly.</title>
        <authorList>
            <person name="Wang Y."/>
            <person name="Du B."/>
            <person name="Ding Y."/>
            <person name="Liu H."/>
            <person name="Hou Q."/>
            <person name="Liu K."/>
            <person name="Wang C."/>
            <person name="Yao L."/>
        </authorList>
    </citation>
    <scope>NUCLEOTIDE SEQUENCE [LARGE SCALE GENOMIC DNA]</scope>
    <source>
        <strain evidence="5 6">MDJK44</strain>
    </source>
</reference>
<evidence type="ECO:0000313" key="6">
    <source>
        <dbReference type="Proteomes" id="UP000195880"/>
    </source>
</evidence>
<dbReference type="SUPFAM" id="SSF54506">
    <property type="entry name" value="Diaminopimelate epimerase-like"/>
    <property type="match status" value="1"/>
</dbReference>
<dbReference type="STRING" id="67267.GCA_000716675_07762"/>
<dbReference type="KEGG" id="salf:SMD44_02506"/>
<name>A0A1Z1W9N4_9ACTN</name>
<feature type="region of interest" description="Disordered" evidence="4">
    <location>
        <begin position="1"/>
        <end position="22"/>
    </location>
</feature>
<protein>
    <submittedName>
        <fullName evidence="5">Phenazine biosynthesis protein PhzF</fullName>
    </submittedName>
</protein>